<dbReference type="GO" id="GO:0006465">
    <property type="term" value="P:signal peptide processing"/>
    <property type="evidence" value="ECO:0007669"/>
    <property type="project" value="InterPro"/>
</dbReference>
<accession>A0AA48HBS2</accession>
<dbReference type="Pfam" id="PF10502">
    <property type="entry name" value="Peptidase_S26"/>
    <property type="match status" value="1"/>
</dbReference>
<dbReference type="GO" id="GO:0004252">
    <property type="term" value="F:serine-type endopeptidase activity"/>
    <property type="evidence" value="ECO:0007669"/>
    <property type="project" value="InterPro"/>
</dbReference>
<dbReference type="InterPro" id="IPR036286">
    <property type="entry name" value="LexA/Signal_pep-like_sf"/>
</dbReference>
<dbReference type="Gene3D" id="2.10.109.10">
    <property type="entry name" value="Umud Fragment, subunit A"/>
    <property type="match status" value="1"/>
</dbReference>
<gene>
    <name evidence="6" type="ORF">METESE_03510</name>
</gene>
<evidence type="ECO:0000256" key="4">
    <source>
        <dbReference type="RuleBase" id="RU362042"/>
    </source>
</evidence>
<protein>
    <recommendedName>
        <fullName evidence="2 4">Signal peptidase I</fullName>
        <ecNumber evidence="4">3.4.21.89</ecNumber>
    </recommendedName>
</protein>
<dbReference type="InterPro" id="IPR019533">
    <property type="entry name" value="Peptidase_S26"/>
</dbReference>
<dbReference type="EC" id="3.4.21.89" evidence="4"/>
<keyword evidence="4" id="KW-0645">Protease</keyword>
<dbReference type="GO" id="GO:0009003">
    <property type="term" value="F:signal peptidase activity"/>
    <property type="evidence" value="ECO:0007669"/>
    <property type="project" value="UniProtKB-EC"/>
</dbReference>
<evidence type="ECO:0000259" key="5">
    <source>
        <dbReference type="Pfam" id="PF10502"/>
    </source>
</evidence>
<dbReference type="EMBL" id="AP027081">
    <property type="protein sequence ID" value="BDU75393.1"/>
    <property type="molecule type" value="Genomic_DNA"/>
</dbReference>
<keyword evidence="7" id="KW-1185">Reference proteome</keyword>
<dbReference type="CDD" id="cd06530">
    <property type="entry name" value="S26_SPase_I"/>
    <property type="match status" value="1"/>
</dbReference>
<dbReference type="SUPFAM" id="SSF51306">
    <property type="entry name" value="LexA/Signal peptidase"/>
    <property type="match status" value="1"/>
</dbReference>
<feature type="active site" evidence="3">
    <location>
        <position position="30"/>
    </location>
</feature>
<comment type="catalytic activity">
    <reaction evidence="4">
        <text>Cleavage of hydrophobic, N-terminal signal or leader sequences from secreted and periplasmic proteins.</text>
        <dbReference type="EC" id="3.4.21.89"/>
    </reaction>
</comment>
<evidence type="ECO:0000313" key="6">
    <source>
        <dbReference type="EMBL" id="BDU75393.1"/>
    </source>
</evidence>
<comment type="subcellular location">
    <subcellularLocation>
        <location evidence="4">Membrane</location>
        <topology evidence="4">Single-pass type II membrane protein</topology>
    </subcellularLocation>
</comment>
<sequence>MRALLLAAGALALGLAPLAFVHPVRVAGRSMEPRLRDGDVRLVLRAWCAGRPAQGELWLAAAPGGTVVKRVVALPGSQVELRDGEVWIDGAYRPEPYVAQTDRETAGPWRTGDGYFLLGDNRGESRDSRAWGPLPAAALEGRILGSCW</sequence>
<organism evidence="6 7">
    <name type="scientific">Mesoterricola sediminis</name>
    <dbReference type="NCBI Taxonomy" id="2927980"/>
    <lineage>
        <taxon>Bacteria</taxon>
        <taxon>Pseudomonadati</taxon>
        <taxon>Acidobacteriota</taxon>
        <taxon>Holophagae</taxon>
        <taxon>Holophagales</taxon>
        <taxon>Holophagaceae</taxon>
        <taxon>Mesoterricola</taxon>
    </lineage>
</organism>
<dbReference type="InterPro" id="IPR000223">
    <property type="entry name" value="Pept_S26A_signal_pept_1"/>
</dbReference>
<dbReference type="PANTHER" id="PTHR43390:SF1">
    <property type="entry name" value="CHLOROPLAST PROCESSING PEPTIDASE"/>
    <property type="match status" value="1"/>
</dbReference>
<dbReference type="PRINTS" id="PR00727">
    <property type="entry name" value="LEADERPTASE"/>
</dbReference>
<feature type="active site" evidence="3">
    <location>
        <position position="69"/>
    </location>
</feature>
<proteinExistence type="inferred from homology"/>
<evidence type="ECO:0000313" key="7">
    <source>
        <dbReference type="Proteomes" id="UP001228113"/>
    </source>
</evidence>
<dbReference type="AlphaFoldDB" id="A0AA48HBS2"/>
<feature type="domain" description="Peptidase S26" evidence="5">
    <location>
        <begin position="10"/>
        <end position="144"/>
    </location>
</feature>
<evidence type="ECO:0000256" key="3">
    <source>
        <dbReference type="PIRSR" id="PIRSR600223-1"/>
    </source>
</evidence>
<comment type="similarity">
    <text evidence="1 4">Belongs to the peptidase S26 family.</text>
</comment>
<dbReference type="KEGG" id="msea:METESE_03510"/>
<dbReference type="GO" id="GO:0016020">
    <property type="term" value="C:membrane"/>
    <property type="evidence" value="ECO:0007669"/>
    <property type="project" value="UniProtKB-SubCell"/>
</dbReference>
<dbReference type="Proteomes" id="UP001228113">
    <property type="component" value="Chromosome"/>
</dbReference>
<keyword evidence="4" id="KW-0378">Hydrolase</keyword>
<evidence type="ECO:0000256" key="2">
    <source>
        <dbReference type="ARBA" id="ARBA00019232"/>
    </source>
</evidence>
<dbReference type="RefSeq" id="WP_243330876.1">
    <property type="nucleotide sequence ID" value="NZ_AP027081.1"/>
</dbReference>
<dbReference type="NCBIfam" id="TIGR02227">
    <property type="entry name" value="sigpep_I_bact"/>
    <property type="match status" value="1"/>
</dbReference>
<name>A0AA48HBS2_9BACT</name>
<dbReference type="PANTHER" id="PTHR43390">
    <property type="entry name" value="SIGNAL PEPTIDASE I"/>
    <property type="match status" value="1"/>
</dbReference>
<evidence type="ECO:0000256" key="1">
    <source>
        <dbReference type="ARBA" id="ARBA00009370"/>
    </source>
</evidence>
<reference evidence="6" key="1">
    <citation type="journal article" date="2023" name="Int. J. Syst. Evol. Microbiol.">
        <title>Mesoterricola silvestris gen. nov., sp. nov., Mesoterricola sediminis sp. nov., Geothrix oryzae sp. nov., Geothrix edaphica sp. nov., Geothrix rubra sp. nov., and Geothrix limicola sp. nov., six novel members of Acidobacteriota isolated from soils.</title>
        <authorList>
            <person name="Itoh H."/>
            <person name="Sugisawa Y."/>
            <person name="Mise K."/>
            <person name="Xu Z."/>
            <person name="Kuniyasu M."/>
            <person name="Ushijima N."/>
            <person name="Kawano K."/>
            <person name="Kobayashi E."/>
            <person name="Shiratori Y."/>
            <person name="Masuda Y."/>
            <person name="Senoo K."/>
        </authorList>
    </citation>
    <scope>NUCLEOTIDE SEQUENCE</scope>
    <source>
        <strain evidence="6">W786</strain>
    </source>
</reference>